<evidence type="ECO:0000256" key="4">
    <source>
        <dbReference type="ARBA" id="ARBA00022737"/>
    </source>
</evidence>
<evidence type="ECO:0000313" key="8">
    <source>
        <dbReference type="Proteomes" id="UP000694522"/>
    </source>
</evidence>
<proteinExistence type="inferred from homology"/>
<keyword evidence="3" id="KW-0273">Eye lens protein</keyword>
<dbReference type="GO" id="GO:0002088">
    <property type="term" value="P:lens development in camera-type eye"/>
    <property type="evidence" value="ECO:0007669"/>
    <property type="project" value="TreeGrafter"/>
</dbReference>
<feature type="domain" description="Beta/gamma crystallin 'Greek key'" evidence="6">
    <location>
        <begin position="179"/>
        <end position="225"/>
    </location>
</feature>
<reference evidence="7" key="2">
    <citation type="submission" date="2025-09" db="UniProtKB">
        <authorList>
            <consortium name="Ensembl"/>
        </authorList>
    </citation>
    <scope>IDENTIFICATION</scope>
</reference>
<dbReference type="Pfam" id="PF00030">
    <property type="entry name" value="Crystall"/>
    <property type="match status" value="1"/>
</dbReference>
<feature type="domain" description="Beta/gamma crystallin 'Greek key'" evidence="6">
    <location>
        <begin position="139"/>
        <end position="178"/>
    </location>
</feature>
<dbReference type="GO" id="GO:0005212">
    <property type="term" value="F:structural constituent of eye lens"/>
    <property type="evidence" value="ECO:0007669"/>
    <property type="project" value="UniProtKB-KW"/>
</dbReference>
<dbReference type="PRINTS" id="PR01367">
    <property type="entry name" value="BGCRYSTALLIN"/>
</dbReference>
<dbReference type="Ensembl" id="ENSACOT00000018691.1">
    <property type="protein sequence ID" value="ENSACOP00000018034.1"/>
    <property type="gene ID" value="ENSACOG00000012463.1"/>
</dbReference>
<sequence length="291" mass="31429">MPHVAAPCSSAGRLFLVMGRGRGSQTIHRCHGWEKERDTATVRREHHVLDVFQSPPPCPQPHPVAEQEGFAVIDPSNRAAAFKKALQAAGTELSPAPGAGSREAQGHTAVPTAFPSFPDTVPAPKMAQTNPLPVPMGPWKITVYDQENFQGKRMEFTSACPNIMECGFDNIRSVKVECGAWVGYEHTGFCGQQFILERGEYPRWDAWSGSNAYHIERLMSFRPVCSAVSAPASVGAPHPIPVPRAIAPGQGSGVRKGKQSYARGSVDGRGSLGWVQLFPSPYPAGFALFVL</sequence>
<dbReference type="SMART" id="SM00247">
    <property type="entry name" value="XTALbg"/>
    <property type="match status" value="1"/>
</dbReference>
<evidence type="ECO:0000313" key="7">
    <source>
        <dbReference type="Ensembl" id="ENSACOP00000018034.1"/>
    </source>
</evidence>
<evidence type="ECO:0000256" key="3">
    <source>
        <dbReference type="ARBA" id="ARBA00022613"/>
    </source>
</evidence>
<dbReference type="GO" id="GO:0007601">
    <property type="term" value="P:visual perception"/>
    <property type="evidence" value="ECO:0007669"/>
    <property type="project" value="TreeGrafter"/>
</dbReference>
<dbReference type="AlphaFoldDB" id="A0A8B9G902"/>
<name>A0A8B9G902_9PSIT</name>
<dbReference type="InterPro" id="IPR011024">
    <property type="entry name" value="G_crystallin-like"/>
</dbReference>
<keyword evidence="4" id="KW-0677">Repeat</keyword>
<dbReference type="SUPFAM" id="SSF49695">
    <property type="entry name" value="gamma-Crystallin-like"/>
    <property type="match status" value="1"/>
</dbReference>
<keyword evidence="8" id="KW-1185">Reference proteome</keyword>
<dbReference type="InterPro" id="IPR050252">
    <property type="entry name" value="Beta/Gamma-Crystallin"/>
</dbReference>
<organism evidence="7 8">
    <name type="scientific">Amazona collaria</name>
    <name type="common">yellow-billed parrot</name>
    <dbReference type="NCBI Taxonomy" id="241587"/>
    <lineage>
        <taxon>Eukaryota</taxon>
        <taxon>Metazoa</taxon>
        <taxon>Chordata</taxon>
        <taxon>Craniata</taxon>
        <taxon>Vertebrata</taxon>
        <taxon>Euteleostomi</taxon>
        <taxon>Archelosauria</taxon>
        <taxon>Archosauria</taxon>
        <taxon>Dinosauria</taxon>
        <taxon>Saurischia</taxon>
        <taxon>Theropoda</taxon>
        <taxon>Coelurosauria</taxon>
        <taxon>Aves</taxon>
        <taxon>Neognathae</taxon>
        <taxon>Neoaves</taxon>
        <taxon>Telluraves</taxon>
        <taxon>Australaves</taxon>
        <taxon>Psittaciformes</taxon>
        <taxon>Psittacidae</taxon>
        <taxon>Amazona</taxon>
    </lineage>
</organism>
<feature type="region of interest" description="Disordered" evidence="5">
    <location>
        <begin position="92"/>
        <end position="129"/>
    </location>
</feature>
<evidence type="ECO:0000256" key="5">
    <source>
        <dbReference type="SAM" id="MobiDB-lite"/>
    </source>
</evidence>
<dbReference type="Proteomes" id="UP000694522">
    <property type="component" value="Unplaced"/>
</dbReference>
<dbReference type="FunFam" id="2.60.20.10:FF:000002">
    <property type="entry name" value="Crystallin, beta B2"/>
    <property type="match status" value="1"/>
</dbReference>
<evidence type="ECO:0000256" key="2">
    <source>
        <dbReference type="ARBA" id="ARBA00009646"/>
    </source>
</evidence>
<accession>A0A8B9G902</accession>
<comment type="similarity">
    <text evidence="2">Belongs to the beta/gamma-crystallin family.</text>
</comment>
<dbReference type="PROSITE" id="PS50915">
    <property type="entry name" value="CRYSTALLIN_BETA_GAMMA"/>
    <property type="match status" value="2"/>
</dbReference>
<reference evidence="7" key="1">
    <citation type="submission" date="2025-08" db="UniProtKB">
        <authorList>
            <consortium name="Ensembl"/>
        </authorList>
    </citation>
    <scope>IDENTIFICATION</scope>
</reference>
<protein>
    <submittedName>
        <fullName evidence="7">Crystallin beta A1</fullName>
    </submittedName>
</protein>
<dbReference type="InterPro" id="IPR001064">
    <property type="entry name" value="Beta/gamma_crystallin"/>
</dbReference>
<evidence type="ECO:0000256" key="1">
    <source>
        <dbReference type="ARBA" id="ARBA00003689"/>
    </source>
</evidence>
<dbReference type="PANTHER" id="PTHR11818:SF8">
    <property type="entry name" value="BETA-CRYSTALLIN A3"/>
    <property type="match status" value="1"/>
</dbReference>
<comment type="function">
    <text evidence="1">Crystallins are the dominant structural components of the vertebrate eye lens.</text>
</comment>
<dbReference type="PANTHER" id="PTHR11818">
    <property type="entry name" value="BETA/GAMMA CRYSTALLIN"/>
    <property type="match status" value="1"/>
</dbReference>
<dbReference type="Gene3D" id="2.60.20.10">
    <property type="entry name" value="Crystallins"/>
    <property type="match status" value="1"/>
</dbReference>
<evidence type="ECO:0000259" key="6">
    <source>
        <dbReference type="PROSITE" id="PS50915"/>
    </source>
</evidence>